<evidence type="ECO:0000256" key="1">
    <source>
        <dbReference type="ARBA" id="ARBA00005641"/>
    </source>
</evidence>
<evidence type="ECO:0000256" key="2">
    <source>
        <dbReference type="ARBA" id="ARBA00022801"/>
    </source>
</evidence>
<evidence type="ECO:0000313" key="5">
    <source>
        <dbReference type="EMBL" id="KAL1602679.1"/>
    </source>
</evidence>
<dbReference type="PANTHER" id="PTHR36183">
    <property type="entry name" value="BETA-GLUCURONIDASE"/>
    <property type="match status" value="1"/>
</dbReference>
<proteinExistence type="inferred from homology"/>
<evidence type="ECO:0000256" key="4">
    <source>
        <dbReference type="SAM" id="MobiDB-lite"/>
    </source>
</evidence>
<keyword evidence="2" id="KW-0378">Hydrolase</keyword>
<gene>
    <name evidence="5" type="ORF">SLS60_006097</name>
</gene>
<evidence type="ECO:0008006" key="7">
    <source>
        <dbReference type="Google" id="ProtNLM"/>
    </source>
</evidence>
<dbReference type="PROSITE" id="PS00659">
    <property type="entry name" value="GLYCOSYL_HYDROL_F5"/>
    <property type="match status" value="1"/>
</dbReference>
<dbReference type="InterPro" id="IPR018087">
    <property type="entry name" value="Glyco_hydro_5_CS"/>
</dbReference>
<name>A0ABR3RE07_9PLEO</name>
<keyword evidence="3" id="KW-0326">Glycosidase</keyword>
<dbReference type="Proteomes" id="UP001521785">
    <property type="component" value="Unassembled WGS sequence"/>
</dbReference>
<comment type="similarity">
    <text evidence="1">Belongs to the glycosyl hydrolase 5 (cellulase A) family.</text>
</comment>
<dbReference type="PANTHER" id="PTHR36183:SF2">
    <property type="entry name" value="BETA-GLUCURONIDASE C-TERMINAL DOMAIN-CONTAINING PROTEIN"/>
    <property type="match status" value="1"/>
</dbReference>
<accession>A0ABR3RE07</accession>
<protein>
    <recommendedName>
        <fullName evidence="7">Glycoside hydrolase family 79 protein</fullName>
    </recommendedName>
</protein>
<keyword evidence="6" id="KW-1185">Reference proteome</keyword>
<evidence type="ECO:0000313" key="6">
    <source>
        <dbReference type="Proteomes" id="UP001521785"/>
    </source>
</evidence>
<dbReference type="EMBL" id="JAKJXO020000007">
    <property type="protein sequence ID" value="KAL1602679.1"/>
    <property type="molecule type" value="Genomic_DNA"/>
</dbReference>
<sequence>MLSIFQMDLNIFIAVLLYSGYASGIVLETHQNEALSISVPASMPTADIEPISRDFAAFAFEERSFYYYFGMQKTATSQSSTESFAGTPNNPNTFSKNLLNAITAKTNAAPNVRVGGSSLDDSQYNPSQPDPIKIPPGEENAGIPNNMTFGPSYFDAFATIPNAKYVVDIPMKKNKLANSKAFAKAAYNKIGADNIVGLEIGNEPDNYGLSKQVYVNRWKKWSAQMMQTLDLGEQKKIFQAVCLASQTGKTGSPGAPGGWRV</sequence>
<dbReference type="InterPro" id="IPR052974">
    <property type="entry name" value="GH79_Enzymes"/>
</dbReference>
<comment type="caution">
    <text evidence="5">The sequence shown here is derived from an EMBL/GenBank/DDBJ whole genome shotgun (WGS) entry which is preliminary data.</text>
</comment>
<feature type="region of interest" description="Disordered" evidence="4">
    <location>
        <begin position="112"/>
        <end position="141"/>
    </location>
</feature>
<organism evidence="5 6">
    <name type="scientific">Paraconiothyrium brasiliense</name>
    <dbReference type="NCBI Taxonomy" id="300254"/>
    <lineage>
        <taxon>Eukaryota</taxon>
        <taxon>Fungi</taxon>
        <taxon>Dikarya</taxon>
        <taxon>Ascomycota</taxon>
        <taxon>Pezizomycotina</taxon>
        <taxon>Dothideomycetes</taxon>
        <taxon>Pleosporomycetidae</taxon>
        <taxon>Pleosporales</taxon>
        <taxon>Massarineae</taxon>
        <taxon>Didymosphaeriaceae</taxon>
        <taxon>Paraconiothyrium</taxon>
    </lineage>
</organism>
<dbReference type="InterPro" id="IPR017853">
    <property type="entry name" value="GH"/>
</dbReference>
<reference evidence="5 6" key="1">
    <citation type="submission" date="2024-02" db="EMBL/GenBank/DDBJ databases">
        <title>De novo assembly and annotation of 12 fungi associated with fruit tree decline syndrome in Ontario, Canada.</title>
        <authorList>
            <person name="Sulman M."/>
            <person name="Ellouze W."/>
            <person name="Ilyukhin E."/>
        </authorList>
    </citation>
    <scope>NUCLEOTIDE SEQUENCE [LARGE SCALE GENOMIC DNA]</scope>
    <source>
        <strain evidence="5 6">M42-189</strain>
    </source>
</reference>
<dbReference type="Gene3D" id="3.20.20.80">
    <property type="entry name" value="Glycosidases"/>
    <property type="match status" value="1"/>
</dbReference>
<dbReference type="SUPFAM" id="SSF51445">
    <property type="entry name" value="(Trans)glycosidases"/>
    <property type="match status" value="1"/>
</dbReference>
<evidence type="ECO:0000256" key="3">
    <source>
        <dbReference type="ARBA" id="ARBA00023295"/>
    </source>
</evidence>